<evidence type="ECO:0000313" key="3">
    <source>
        <dbReference type="Proteomes" id="UP000279236"/>
    </source>
</evidence>
<protein>
    <submittedName>
        <fullName evidence="2">Uncharacterized protein</fullName>
    </submittedName>
</protein>
<dbReference type="Proteomes" id="UP000279236">
    <property type="component" value="Unassembled WGS sequence"/>
</dbReference>
<evidence type="ECO:0000313" key="2">
    <source>
        <dbReference type="EMBL" id="RSH78035.1"/>
    </source>
</evidence>
<dbReference type="GeneID" id="39587033"/>
<feature type="coiled-coil region" evidence="1">
    <location>
        <begin position="71"/>
        <end position="98"/>
    </location>
</feature>
<reference evidence="2 3" key="1">
    <citation type="submission" date="2018-11" db="EMBL/GenBank/DDBJ databases">
        <title>Genome sequence of Apiotrichum porosum DSM 27194.</title>
        <authorList>
            <person name="Aliyu H."/>
            <person name="Gorte O."/>
            <person name="Ochsenreither K."/>
        </authorList>
    </citation>
    <scope>NUCLEOTIDE SEQUENCE [LARGE SCALE GENOMIC DNA]</scope>
    <source>
        <strain evidence="2 3">DSM 27194</strain>
    </source>
</reference>
<dbReference type="RefSeq" id="XP_028473182.1">
    <property type="nucleotide sequence ID" value="XM_028618226.1"/>
</dbReference>
<keyword evidence="1" id="KW-0175">Coiled coil</keyword>
<organism evidence="2 3">
    <name type="scientific">Apiotrichum porosum</name>
    <dbReference type="NCBI Taxonomy" id="105984"/>
    <lineage>
        <taxon>Eukaryota</taxon>
        <taxon>Fungi</taxon>
        <taxon>Dikarya</taxon>
        <taxon>Basidiomycota</taxon>
        <taxon>Agaricomycotina</taxon>
        <taxon>Tremellomycetes</taxon>
        <taxon>Trichosporonales</taxon>
        <taxon>Trichosporonaceae</taxon>
        <taxon>Apiotrichum</taxon>
    </lineage>
</organism>
<comment type="caution">
    <text evidence="2">The sequence shown here is derived from an EMBL/GenBank/DDBJ whole genome shotgun (WGS) entry which is preliminary data.</text>
</comment>
<gene>
    <name evidence="2" type="ORF">EHS24_002490</name>
</gene>
<accession>A0A427XGL7</accession>
<evidence type="ECO:0000256" key="1">
    <source>
        <dbReference type="SAM" id="Coils"/>
    </source>
</evidence>
<sequence>MGDWLNALRRLEEERSPPQQQALVPILIPQPNPAAMVTNPTRRHAVAIQLEDLRHDLNLIAQLIVCHTARGDSLAKEIEVAEAIVAELKDKHQQSVAESNRLDQVGTLNIMKQRLLHQELCVDFKQYQVLMEHGLYDIVRISDKPCTPLPSLPKETIGLWKDGPSGGILKALTGEVQCKHLSQGPHVHFADLPVGHQRE</sequence>
<keyword evidence="3" id="KW-1185">Reference proteome</keyword>
<dbReference type="AlphaFoldDB" id="A0A427XGL7"/>
<proteinExistence type="predicted"/>
<dbReference type="EMBL" id="RSCE01000013">
    <property type="protein sequence ID" value="RSH78035.1"/>
    <property type="molecule type" value="Genomic_DNA"/>
</dbReference>
<name>A0A427XGL7_9TREE</name>